<evidence type="ECO:0000313" key="2">
    <source>
        <dbReference type="Proteomes" id="UP000221961"/>
    </source>
</evidence>
<organism evidence="1 2">
    <name type="scientific">Nocardia terpenica</name>
    <dbReference type="NCBI Taxonomy" id="455432"/>
    <lineage>
        <taxon>Bacteria</taxon>
        <taxon>Bacillati</taxon>
        <taxon>Actinomycetota</taxon>
        <taxon>Actinomycetes</taxon>
        <taxon>Mycobacteriales</taxon>
        <taxon>Nocardiaceae</taxon>
        <taxon>Nocardia</taxon>
    </lineage>
</organism>
<dbReference type="AlphaFoldDB" id="A0A291RNU6"/>
<sequence>MVPVPEGDPRAVVVDAGNVDIDLATVVVTQDERSGAAIVQGEVLLPFVSKDKAAFSEHVEGVVQFGVDEQEGEILVRSSLLSEKGIDPPTTLHPRSGRVRAQQFEYPAGVWRVHHPIISPGNSGSVTSFALEHSARRHHAVDVSCGNPQRRACDRREQSELLVEQ</sequence>
<accession>A0A291RNU6</accession>
<proteinExistence type="predicted"/>
<dbReference type="KEGG" id="ntp:CRH09_26735"/>
<name>A0A291RNU6_9NOCA</name>
<reference evidence="1 2" key="1">
    <citation type="submission" date="2017-10" db="EMBL/GenBank/DDBJ databases">
        <title>Comparative genomics between pathogenic Norcardia.</title>
        <authorList>
            <person name="Zeng L."/>
        </authorList>
    </citation>
    <scope>NUCLEOTIDE SEQUENCE [LARGE SCALE GENOMIC DNA]</scope>
    <source>
        <strain evidence="1 2">NC_YFY_NT001</strain>
    </source>
</reference>
<gene>
    <name evidence="1" type="ORF">CRH09_26735</name>
</gene>
<evidence type="ECO:0000313" key="1">
    <source>
        <dbReference type="EMBL" id="ATL69236.1"/>
    </source>
</evidence>
<dbReference type="Proteomes" id="UP000221961">
    <property type="component" value="Chromosome"/>
</dbReference>
<protein>
    <submittedName>
        <fullName evidence="1">Uncharacterized protein</fullName>
    </submittedName>
</protein>
<dbReference type="EMBL" id="CP023778">
    <property type="protein sequence ID" value="ATL69236.1"/>
    <property type="molecule type" value="Genomic_DNA"/>
</dbReference>